<accession>A0A151J436</accession>
<dbReference type="InterPro" id="IPR010530">
    <property type="entry name" value="B12D"/>
</dbReference>
<gene>
    <name evidence="2" type="ORF">ALC57_10523</name>
</gene>
<reference evidence="2 3" key="1">
    <citation type="submission" date="2015-09" db="EMBL/GenBank/DDBJ databases">
        <title>Trachymyrmex cornetzi WGS genome.</title>
        <authorList>
            <person name="Nygaard S."/>
            <person name="Hu H."/>
            <person name="Boomsma J."/>
            <person name="Zhang G."/>
        </authorList>
    </citation>
    <scope>NUCLEOTIDE SEQUENCE [LARGE SCALE GENOMIC DNA]</scope>
    <source>
        <strain evidence="2">Tcor2-1</strain>
        <tissue evidence="2">Whole body</tissue>
    </source>
</reference>
<protein>
    <submittedName>
        <fullName evidence="2">NADH dehydrogenase [ubiquinone] 1 alpha subcomplex subunit 4</fullName>
    </submittedName>
</protein>
<organism evidence="2 3">
    <name type="scientific">Trachymyrmex cornetzi</name>
    <dbReference type="NCBI Taxonomy" id="471704"/>
    <lineage>
        <taxon>Eukaryota</taxon>
        <taxon>Metazoa</taxon>
        <taxon>Ecdysozoa</taxon>
        <taxon>Arthropoda</taxon>
        <taxon>Hexapoda</taxon>
        <taxon>Insecta</taxon>
        <taxon>Pterygota</taxon>
        <taxon>Neoptera</taxon>
        <taxon>Endopterygota</taxon>
        <taxon>Hymenoptera</taxon>
        <taxon>Apocrita</taxon>
        <taxon>Aculeata</taxon>
        <taxon>Formicoidea</taxon>
        <taxon>Formicidae</taxon>
        <taxon>Myrmicinae</taxon>
        <taxon>Trachymyrmex</taxon>
    </lineage>
</organism>
<proteinExistence type="predicted"/>
<dbReference type="Pfam" id="PF06522">
    <property type="entry name" value="B12D"/>
    <property type="match status" value="1"/>
</dbReference>
<dbReference type="PANTHER" id="PTHR14256:SF1">
    <property type="entry name" value="GEO09626P1"/>
    <property type="match status" value="1"/>
</dbReference>
<sequence>MISNVPAELDRESSRSCFGWLNNTFLEICNLCILRPLASSAICCWKTSTAARCARASFSFSSSTVRHTFHINLTVYLPEDRTRADFLPAILPTAPCAHSSEISHVCPVSTLNIQDNIGSIKDCLLNYDIKVLIGIILDAHYLLLLYYRELQPADWERVLEYAMTSSYFSRWWLHAEASFSRSAGGRGGGGAVLLSLALAHSRLTLYAHTPHAFFFQLLPLYFCVGLGGCGAAFYIFRLAARNPDVSWLNKKESEPWNYYKNKQYKFYATNDEIKNAKSQAPEY</sequence>
<dbReference type="AlphaFoldDB" id="A0A151J436"/>
<keyword evidence="3" id="KW-1185">Reference proteome</keyword>
<feature type="transmembrane region" description="Helical" evidence="1">
    <location>
        <begin position="213"/>
        <end position="236"/>
    </location>
</feature>
<keyword evidence="1" id="KW-1133">Transmembrane helix</keyword>
<keyword evidence="1" id="KW-0472">Membrane</keyword>
<evidence type="ECO:0000256" key="1">
    <source>
        <dbReference type="SAM" id="Phobius"/>
    </source>
</evidence>
<dbReference type="Proteomes" id="UP000078492">
    <property type="component" value="Unassembled WGS sequence"/>
</dbReference>
<keyword evidence="2" id="KW-0830">Ubiquinone</keyword>
<dbReference type="EMBL" id="KQ980211">
    <property type="protein sequence ID" value="KYN17191.1"/>
    <property type="molecule type" value="Genomic_DNA"/>
</dbReference>
<name>A0A151J436_9HYME</name>
<evidence type="ECO:0000313" key="2">
    <source>
        <dbReference type="EMBL" id="KYN17191.1"/>
    </source>
</evidence>
<evidence type="ECO:0000313" key="3">
    <source>
        <dbReference type="Proteomes" id="UP000078492"/>
    </source>
</evidence>
<keyword evidence="1" id="KW-0812">Transmembrane</keyword>
<dbReference type="STRING" id="471704.A0A151J436"/>
<dbReference type="PANTHER" id="PTHR14256">
    <property type="entry name" value="NADH-UBIQUINONE OXIDOREDUCTASE MLRQ SUBUNIT"/>
    <property type="match status" value="1"/>
</dbReference>